<dbReference type="HOGENOM" id="CLU_2620912_0_0_9"/>
<dbReference type="KEGG" id="tpz:Tph_c26240"/>
<keyword evidence="3" id="KW-1185">Reference proteome</keyword>
<evidence type="ECO:0000256" key="1">
    <source>
        <dbReference type="SAM" id="MobiDB-lite"/>
    </source>
</evidence>
<protein>
    <submittedName>
        <fullName evidence="2">Uncharacterized protein</fullName>
    </submittedName>
</protein>
<dbReference type="EMBL" id="CP003732">
    <property type="protein sequence ID" value="AFV12792.1"/>
    <property type="molecule type" value="Genomic_DNA"/>
</dbReference>
<sequence>MAVHLRLPKKNIHLKIGGPRAERQSDKKKQSAKHSVEKVTATDTDANSKKVKLEFPYDDLELLYQYTLKEMGIKDPFE</sequence>
<evidence type="ECO:0000313" key="2">
    <source>
        <dbReference type="EMBL" id="AFV12792.1"/>
    </source>
</evidence>
<dbReference type="AlphaFoldDB" id="K4LL73"/>
<evidence type="ECO:0000313" key="3">
    <source>
        <dbReference type="Proteomes" id="UP000000467"/>
    </source>
</evidence>
<dbReference type="Proteomes" id="UP000000467">
    <property type="component" value="Chromosome"/>
</dbReference>
<name>K4LL73_THEPS</name>
<feature type="compositionally biased region" description="Basic and acidic residues" evidence="1">
    <location>
        <begin position="20"/>
        <end position="37"/>
    </location>
</feature>
<accession>K4LL73</accession>
<proteinExistence type="predicted"/>
<reference evidence="2 3" key="1">
    <citation type="journal article" date="2012" name="BMC Genomics">
        <title>Genome-guided analysis of physiological and morphological traits of the fermentative acetate oxidizer Thermacetogenium phaeum.</title>
        <authorList>
            <person name="Oehler D."/>
            <person name="Poehlein A."/>
            <person name="Leimbach A."/>
            <person name="Muller N."/>
            <person name="Daniel R."/>
            <person name="Gottschalk G."/>
            <person name="Schink B."/>
        </authorList>
    </citation>
    <scope>NUCLEOTIDE SEQUENCE [LARGE SCALE GENOMIC DNA]</scope>
    <source>
        <strain evidence="3">ATCC BAA-254 / DSM 26808 / PB</strain>
    </source>
</reference>
<feature type="region of interest" description="Disordered" evidence="1">
    <location>
        <begin position="13"/>
        <end position="45"/>
    </location>
</feature>
<dbReference type="RefSeq" id="WP_015051653.1">
    <property type="nucleotide sequence ID" value="NC_018870.1"/>
</dbReference>
<dbReference type="STRING" id="1089553.Tph_c26240"/>
<organism evidence="2 3">
    <name type="scientific">Thermacetogenium phaeum (strain ATCC BAA-254 / DSM 26808 / PB)</name>
    <dbReference type="NCBI Taxonomy" id="1089553"/>
    <lineage>
        <taxon>Bacteria</taxon>
        <taxon>Bacillati</taxon>
        <taxon>Bacillota</taxon>
        <taxon>Clostridia</taxon>
        <taxon>Thermoanaerobacterales</taxon>
        <taxon>Thermoanaerobacteraceae</taxon>
        <taxon>Thermacetogenium</taxon>
    </lineage>
</organism>
<gene>
    <name evidence="2" type="ordered locus">Tph_c26240</name>
</gene>